<comment type="caution">
    <text evidence="7">The sequence shown here is derived from an EMBL/GenBank/DDBJ whole genome shotgun (WGS) entry which is preliminary data.</text>
</comment>
<dbReference type="PATRIC" id="fig|1121022.4.peg.3278"/>
<keyword evidence="5" id="KW-0732">Signal</keyword>
<dbReference type="Gene3D" id="2.40.100.10">
    <property type="entry name" value="Cyclophilin-like"/>
    <property type="match status" value="1"/>
</dbReference>
<protein>
    <recommendedName>
        <fullName evidence="1">peptidylprolyl isomerase</fullName>
        <ecNumber evidence="1">5.2.1.8</ecNumber>
    </recommendedName>
</protein>
<evidence type="ECO:0000256" key="2">
    <source>
        <dbReference type="ARBA" id="ARBA00023110"/>
    </source>
</evidence>
<reference evidence="7 8" key="1">
    <citation type="journal article" date="2014" name="Nature">
        <title>Sequential evolution of bacterial morphology by co-option of a developmental regulator.</title>
        <authorList>
            <person name="Jiang C."/>
            <person name="Brown P.J."/>
            <person name="Ducret A."/>
            <person name="Brun Y.V."/>
        </authorList>
    </citation>
    <scope>NUCLEOTIDE SEQUENCE [LARGE SCALE GENOMIC DNA]</scope>
    <source>
        <strain evidence="7 8">DSM 16100</strain>
    </source>
</reference>
<feature type="domain" description="PPIase cyclophilin-type" evidence="6">
    <location>
        <begin position="51"/>
        <end position="208"/>
    </location>
</feature>
<proteinExistence type="predicted"/>
<dbReference type="Pfam" id="PF00160">
    <property type="entry name" value="Pro_isomerase"/>
    <property type="match status" value="1"/>
</dbReference>
<dbReference type="InterPro" id="IPR029000">
    <property type="entry name" value="Cyclophilin-like_dom_sf"/>
</dbReference>
<name>V4PJI6_9CAUL</name>
<dbReference type="EC" id="5.2.1.8" evidence="1"/>
<keyword evidence="3" id="KW-0413">Isomerase</keyword>
<dbReference type="GO" id="GO:0003755">
    <property type="term" value="F:peptidyl-prolyl cis-trans isomerase activity"/>
    <property type="evidence" value="ECO:0007669"/>
    <property type="project" value="UniProtKB-KW"/>
</dbReference>
<evidence type="ECO:0000256" key="4">
    <source>
        <dbReference type="SAM" id="MobiDB-lite"/>
    </source>
</evidence>
<feature type="signal peptide" evidence="5">
    <location>
        <begin position="1"/>
        <end position="23"/>
    </location>
</feature>
<dbReference type="PROSITE" id="PS51257">
    <property type="entry name" value="PROKAR_LIPOPROTEIN"/>
    <property type="match status" value="1"/>
</dbReference>
<accession>V4PJI6</accession>
<dbReference type="PROSITE" id="PS50072">
    <property type="entry name" value="CSA_PPIASE_2"/>
    <property type="match status" value="1"/>
</dbReference>
<dbReference type="InterPro" id="IPR002130">
    <property type="entry name" value="Cyclophilin-type_PPIase_dom"/>
</dbReference>
<sequence>MLGKRTFLTTGLALIVAACSKPASQPAPKPVTPAAAPPPDTVKISLMTSEGEIVLELEAKKAPVTTANFLHYVDTGKLDDGHFWRALKVGKAEGFIQAAITTPPYPPVRHESTQQTGLSHTDGTISMSRYAPGTATIDFTISVGDMTYLDAGGSGSADGEGYAAFGHVVSGMDVVRRILRGRTDRKRDEDGLEDQMLAKPVTITTARRLPD</sequence>
<keyword evidence="2" id="KW-0697">Rotamase</keyword>
<gene>
    <name evidence="7" type="ORF">ABENE_16120</name>
</gene>
<dbReference type="InterPro" id="IPR044665">
    <property type="entry name" value="E_coli_cyclophilin_A-like"/>
</dbReference>
<dbReference type="EMBL" id="AWGB01000038">
    <property type="protein sequence ID" value="ESQ88376.1"/>
    <property type="molecule type" value="Genomic_DNA"/>
</dbReference>
<evidence type="ECO:0000256" key="1">
    <source>
        <dbReference type="ARBA" id="ARBA00013194"/>
    </source>
</evidence>
<feature type="region of interest" description="Disordered" evidence="4">
    <location>
        <begin position="102"/>
        <end position="125"/>
    </location>
</feature>
<evidence type="ECO:0000313" key="8">
    <source>
        <dbReference type="Proteomes" id="UP000017837"/>
    </source>
</evidence>
<evidence type="ECO:0000313" key="7">
    <source>
        <dbReference type="EMBL" id="ESQ88376.1"/>
    </source>
</evidence>
<dbReference type="AlphaFoldDB" id="V4PJI6"/>
<feature type="compositionally biased region" description="Polar residues" evidence="4">
    <location>
        <begin position="113"/>
        <end position="125"/>
    </location>
</feature>
<dbReference type="PANTHER" id="PTHR43246">
    <property type="entry name" value="PEPTIDYL-PROLYL CIS-TRANS ISOMERASE CYP38, CHLOROPLASTIC"/>
    <property type="match status" value="1"/>
</dbReference>
<evidence type="ECO:0000259" key="6">
    <source>
        <dbReference type="PROSITE" id="PS50072"/>
    </source>
</evidence>
<evidence type="ECO:0000256" key="3">
    <source>
        <dbReference type="ARBA" id="ARBA00023235"/>
    </source>
</evidence>
<feature type="chain" id="PRO_5004725033" description="peptidylprolyl isomerase" evidence="5">
    <location>
        <begin position="24"/>
        <end position="211"/>
    </location>
</feature>
<keyword evidence="8" id="KW-1185">Reference proteome</keyword>
<dbReference type="STRING" id="1121022.GCA_000376105_02308"/>
<dbReference type="eggNOG" id="COG0652">
    <property type="taxonomic scope" value="Bacteria"/>
</dbReference>
<dbReference type="SUPFAM" id="SSF50891">
    <property type="entry name" value="Cyclophilin-like"/>
    <property type="match status" value="1"/>
</dbReference>
<dbReference type="Proteomes" id="UP000017837">
    <property type="component" value="Unassembled WGS sequence"/>
</dbReference>
<organism evidence="7 8">
    <name type="scientific">Asticcacaulis benevestitus DSM 16100 = ATCC BAA-896</name>
    <dbReference type="NCBI Taxonomy" id="1121022"/>
    <lineage>
        <taxon>Bacteria</taxon>
        <taxon>Pseudomonadati</taxon>
        <taxon>Pseudomonadota</taxon>
        <taxon>Alphaproteobacteria</taxon>
        <taxon>Caulobacterales</taxon>
        <taxon>Caulobacteraceae</taxon>
        <taxon>Asticcacaulis</taxon>
    </lineage>
</organism>
<dbReference type="RefSeq" id="WP_018081974.1">
    <property type="nucleotide sequence ID" value="NZ_AQWM01000009.1"/>
</dbReference>
<evidence type="ECO:0000256" key="5">
    <source>
        <dbReference type="SAM" id="SignalP"/>
    </source>
</evidence>